<dbReference type="Pfam" id="PF08238">
    <property type="entry name" value="Sel1"/>
    <property type="match status" value="5"/>
</dbReference>
<dbReference type="PROSITE" id="PS51471">
    <property type="entry name" value="FE2OG_OXY"/>
    <property type="match status" value="1"/>
</dbReference>
<dbReference type="Gene3D" id="2.60.120.620">
    <property type="entry name" value="q2cbj1_9rhob like domain"/>
    <property type="match status" value="1"/>
</dbReference>
<comment type="cofactor">
    <cofactor evidence="1">
        <name>L-ascorbate</name>
        <dbReference type="ChEBI" id="CHEBI:38290"/>
    </cofactor>
</comment>
<organism evidence="10 11">
    <name type="scientific">Wenzhouxiangella sediminis</name>
    <dbReference type="NCBI Taxonomy" id="1792836"/>
    <lineage>
        <taxon>Bacteria</taxon>
        <taxon>Pseudomonadati</taxon>
        <taxon>Pseudomonadota</taxon>
        <taxon>Gammaproteobacteria</taxon>
        <taxon>Chromatiales</taxon>
        <taxon>Wenzhouxiangellaceae</taxon>
        <taxon>Wenzhouxiangella</taxon>
    </lineage>
</organism>
<dbReference type="InterPro" id="IPR045054">
    <property type="entry name" value="P4HA-like"/>
</dbReference>
<evidence type="ECO:0000256" key="7">
    <source>
        <dbReference type="ARBA" id="ARBA00023004"/>
    </source>
</evidence>
<evidence type="ECO:0000313" key="11">
    <source>
        <dbReference type="Proteomes" id="UP000260351"/>
    </source>
</evidence>
<accession>A0A3E1K959</accession>
<dbReference type="InterPro" id="IPR011990">
    <property type="entry name" value="TPR-like_helical_dom_sf"/>
</dbReference>
<dbReference type="AlphaFoldDB" id="A0A3E1K959"/>
<dbReference type="InterPro" id="IPR005123">
    <property type="entry name" value="Oxoglu/Fe-dep_dioxygenase_dom"/>
</dbReference>
<dbReference type="InterPro" id="IPR006620">
    <property type="entry name" value="Pro_4_hyd_alph"/>
</dbReference>
<dbReference type="PANTHER" id="PTHR10869">
    <property type="entry name" value="PROLYL 4-HYDROXYLASE ALPHA SUBUNIT"/>
    <property type="match status" value="1"/>
</dbReference>
<feature type="domain" description="Fe2OG dioxygenase" evidence="9">
    <location>
        <begin position="327"/>
        <end position="436"/>
    </location>
</feature>
<keyword evidence="11" id="KW-1185">Reference proteome</keyword>
<evidence type="ECO:0000256" key="5">
    <source>
        <dbReference type="ARBA" id="ARBA00022964"/>
    </source>
</evidence>
<keyword evidence="7" id="KW-0408">Iron</keyword>
<dbReference type="EMBL" id="QUZK01000034">
    <property type="protein sequence ID" value="RFF30613.1"/>
    <property type="molecule type" value="Genomic_DNA"/>
</dbReference>
<dbReference type="Pfam" id="PF13640">
    <property type="entry name" value="2OG-FeII_Oxy_3"/>
    <property type="match status" value="1"/>
</dbReference>
<evidence type="ECO:0000256" key="4">
    <source>
        <dbReference type="ARBA" id="ARBA00022896"/>
    </source>
</evidence>
<keyword evidence="4" id="KW-0847">Vitamin C</keyword>
<evidence type="ECO:0000259" key="9">
    <source>
        <dbReference type="PROSITE" id="PS51471"/>
    </source>
</evidence>
<keyword evidence="8" id="KW-0325">Glycoprotein</keyword>
<keyword evidence="6" id="KW-0560">Oxidoreductase</keyword>
<evidence type="ECO:0000256" key="3">
    <source>
        <dbReference type="ARBA" id="ARBA00022824"/>
    </source>
</evidence>
<sequence>MNSTPPQGPDLNEITRAAEAGVAEAQFNLGLAWLYGDAGRRDPQQAWTWLDRAHAQGVAEARAALGMMCLSGQCEGREGSFDLERAVDLLQSAHAGDSVEAAYRLGTLKMTGCGLAPDLAGGAAMIEEAARRGHMLALNDAAWCLEHGLGLERNPARALRAWQLAAEAGMPRGWFTLGVWLMEGRHVGKDPGLARACLERAARSDYPLAATLRDSLEASAGDAARALQLQIDPSARSAPPEAARERLSESPRIELLKEFVPVETRAHLIARGRPMIEPSRVLSDTGTIDRSSIRTSGETCLLPELLDVTAWHLLERLHDAVDIPIHNGEPLILLQYTPGTEYKPHYDYFDPARPGSGTALRQGGQRIYTLLTYLNDVDAGGATAFPELGLEVAPDAGTVLVFRNVDENGDIESRTLHAGLPVTAGEKWLATRWIREKAFIPERQ</sequence>
<proteinExistence type="predicted"/>
<dbReference type="GO" id="GO:0005506">
    <property type="term" value="F:iron ion binding"/>
    <property type="evidence" value="ECO:0007669"/>
    <property type="project" value="InterPro"/>
</dbReference>
<dbReference type="PANTHER" id="PTHR10869:SF246">
    <property type="entry name" value="TRANSMEMBRANE PROLYL 4-HYDROXYLASE"/>
    <property type="match status" value="1"/>
</dbReference>
<evidence type="ECO:0000256" key="6">
    <source>
        <dbReference type="ARBA" id="ARBA00023002"/>
    </source>
</evidence>
<reference evidence="10 11" key="1">
    <citation type="submission" date="2018-08" db="EMBL/GenBank/DDBJ databases">
        <title>Wenzhouxiangella salilacus sp. nov., a novel bacterium isolated from a saline lake in Xinjiang Province, China.</title>
        <authorList>
            <person name="Han S."/>
        </authorList>
    </citation>
    <scope>NUCLEOTIDE SEQUENCE [LARGE SCALE GENOMIC DNA]</scope>
    <source>
        <strain evidence="10 11">XDB06</strain>
    </source>
</reference>
<evidence type="ECO:0000256" key="8">
    <source>
        <dbReference type="ARBA" id="ARBA00023180"/>
    </source>
</evidence>
<dbReference type="InterPro" id="IPR006597">
    <property type="entry name" value="Sel1-like"/>
</dbReference>
<dbReference type="SUPFAM" id="SSF81901">
    <property type="entry name" value="HCP-like"/>
    <property type="match status" value="1"/>
</dbReference>
<dbReference type="Gene3D" id="1.25.40.10">
    <property type="entry name" value="Tetratricopeptide repeat domain"/>
    <property type="match status" value="1"/>
</dbReference>
<evidence type="ECO:0000256" key="1">
    <source>
        <dbReference type="ARBA" id="ARBA00001961"/>
    </source>
</evidence>
<dbReference type="SMART" id="SM00671">
    <property type="entry name" value="SEL1"/>
    <property type="match status" value="5"/>
</dbReference>
<evidence type="ECO:0000256" key="2">
    <source>
        <dbReference type="ARBA" id="ARBA00022723"/>
    </source>
</evidence>
<protein>
    <recommendedName>
        <fullName evidence="9">Fe2OG dioxygenase domain-containing protein</fullName>
    </recommendedName>
</protein>
<evidence type="ECO:0000313" key="10">
    <source>
        <dbReference type="EMBL" id="RFF30613.1"/>
    </source>
</evidence>
<dbReference type="RefSeq" id="WP_116650556.1">
    <property type="nucleotide sequence ID" value="NZ_QUZK01000034.1"/>
</dbReference>
<dbReference type="Proteomes" id="UP000260351">
    <property type="component" value="Unassembled WGS sequence"/>
</dbReference>
<dbReference type="SMART" id="SM00702">
    <property type="entry name" value="P4Hc"/>
    <property type="match status" value="1"/>
</dbReference>
<comment type="caution">
    <text evidence="10">The sequence shown here is derived from an EMBL/GenBank/DDBJ whole genome shotgun (WGS) entry which is preliminary data.</text>
</comment>
<dbReference type="OrthoDB" id="564897at2"/>
<keyword evidence="3" id="KW-0256">Endoplasmic reticulum</keyword>
<dbReference type="InterPro" id="IPR044862">
    <property type="entry name" value="Pro_4_hyd_alph_FE2OG_OXY"/>
</dbReference>
<dbReference type="GO" id="GO:0016705">
    <property type="term" value="F:oxidoreductase activity, acting on paired donors, with incorporation or reduction of molecular oxygen"/>
    <property type="evidence" value="ECO:0007669"/>
    <property type="project" value="InterPro"/>
</dbReference>
<keyword evidence="2" id="KW-0479">Metal-binding</keyword>
<dbReference type="GO" id="GO:0031418">
    <property type="term" value="F:L-ascorbic acid binding"/>
    <property type="evidence" value="ECO:0007669"/>
    <property type="project" value="UniProtKB-KW"/>
</dbReference>
<name>A0A3E1K959_9GAMM</name>
<gene>
    <name evidence="10" type="ORF">DZC52_07745</name>
</gene>
<dbReference type="GO" id="GO:0051213">
    <property type="term" value="F:dioxygenase activity"/>
    <property type="evidence" value="ECO:0007669"/>
    <property type="project" value="UniProtKB-KW"/>
</dbReference>
<keyword evidence="5" id="KW-0223">Dioxygenase</keyword>